<evidence type="ECO:0008006" key="4">
    <source>
        <dbReference type="Google" id="ProtNLM"/>
    </source>
</evidence>
<sequence length="196" mass="20464">MIPGVAELGGGADSAGRIRRSKLVEYAELARSDVRTEASPLVHATPAPPEVDEVARGRREFAAVLGEFRRRVLVPYGENGDALTVETHGARWLLAFTDEAALARFARARGEADRTWRYRTVWGAAVLDAGVPAVAEAGLPCGVLVDAGDGERGLVLPPVAGIVPEAVAVAGPESGMRGVVDMDSGTEAGRPTGEGR</sequence>
<organism evidence="2 3">
    <name type="scientific">Streptomyces griseochromogenes</name>
    <dbReference type="NCBI Taxonomy" id="68214"/>
    <lineage>
        <taxon>Bacteria</taxon>
        <taxon>Bacillati</taxon>
        <taxon>Actinomycetota</taxon>
        <taxon>Actinomycetes</taxon>
        <taxon>Kitasatosporales</taxon>
        <taxon>Streptomycetaceae</taxon>
        <taxon>Streptomyces</taxon>
    </lineage>
</organism>
<dbReference type="STRING" id="68214.AVL59_39815"/>
<dbReference type="Proteomes" id="UP000092659">
    <property type="component" value="Chromosome"/>
</dbReference>
<accession>A0A1B1BE16</accession>
<dbReference type="AlphaFoldDB" id="A0A1B1BE16"/>
<reference evidence="2 3" key="1">
    <citation type="submission" date="2016-06" db="EMBL/GenBank/DDBJ databases">
        <title>Complete genome sequence of Streptomyces griseochromogenes ATCC 14511, the Blasticidin S producer.</title>
        <authorList>
            <person name="Wu L."/>
        </authorList>
    </citation>
    <scope>NUCLEOTIDE SEQUENCE [LARGE SCALE GENOMIC DNA]</scope>
    <source>
        <strain evidence="2 3">ATCC 14511</strain>
    </source>
</reference>
<protein>
    <recommendedName>
        <fullName evidence="4">SseB protein N-terminal domain-containing protein</fullName>
    </recommendedName>
</protein>
<evidence type="ECO:0000313" key="2">
    <source>
        <dbReference type="EMBL" id="ANP57074.1"/>
    </source>
</evidence>
<evidence type="ECO:0000256" key="1">
    <source>
        <dbReference type="SAM" id="MobiDB-lite"/>
    </source>
</evidence>
<evidence type="ECO:0000313" key="3">
    <source>
        <dbReference type="Proteomes" id="UP000092659"/>
    </source>
</evidence>
<gene>
    <name evidence="2" type="ORF">AVL59_39815</name>
</gene>
<name>A0A1B1BE16_9ACTN</name>
<feature type="region of interest" description="Disordered" evidence="1">
    <location>
        <begin position="174"/>
        <end position="196"/>
    </location>
</feature>
<dbReference type="EMBL" id="CP016279">
    <property type="protein sequence ID" value="ANP57074.1"/>
    <property type="molecule type" value="Genomic_DNA"/>
</dbReference>
<dbReference type="KEGG" id="sgs:AVL59_39815"/>
<proteinExistence type="predicted"/>